<organism evidence="6 7">
    <name type="scientific">Alteribacillus iranensis</name>
    <dbReference type="NCBI Taxonomy" id="930128"/>
    <lineage>
        <taxon>Bacteria</taxon>
        <taxon>Bacillati</taxon>
        <taxon>Bacillota</taxon>
        <taxon>Bacilli</taxon>
        <taxon>Bacillales</taxon>
        <taxon>Bacillaceae</taxon>
        <taxon>Alteribacillus</taxon>
    </lineage>
</organism>
<keyword evidence="2 5" id="KW-0812">Transmembrane</keyword>
<evidence type="ECO:0000313" key="7">
    <source>
        <dbReference type="Proteomes" id="UP000199516"/>
    </source>
</evidence>
<dbReference type="Pfam" id="PF07457">
    <property type="entry name" value="DUF1516"/>
    <property type="match status" value="1"/>
</dbReference>
<keyword evidence="4 5" id="KW-0472">Membrane</keyword>
<keyword evidence="1" id="KW-1003">Cell membrane</keyword>
<keyword evidence="7" id="KW-1185">Reference proteome</keyword>
<feature type="transmembrane region" description="Helical" evidence="5">
    <location>
        <begin position="60"/>
        <end position="78"/>
    </location>
</feature>
<feature type="transmembrane region" description="Helical" evidence="5">
    <location>
        <begin position="90"/>
        <end position="109"/>
    </location>
</feature>
<dbReference type="RefSeq" id="WP_091661193.1">
    <property type="nucleotide sequence ID" value="NZ_FONT01000004.1"/>
</dbReference>
<name>A0A1I2DHV1_9BACI</name>
<dbReference type="Proteomes" id="UP000199516">
    <property type="component" value="Unassembled WGS sequence"/>
</dbReference>
<reference evidence="6 7" key="1">
    <citation type="submission" date="2016-10" db="EMBL/GenBank/DDBJ databases">
        <authorList>
            <person name="de Groot N.N."/>
        </authorList>
    </citation>
    <scope>NUCLEOTIDE SEQUENCE [LARGE SCALE GENOMIC DNA]</scope>
    <source>
        <strain evidence="6 7">DSM 23995</strain>
    </source>
</reference>
<keyword evidence="3 5" id="KW-1133">Transmembrane helix</keyword>
<proteinExistence type="predicted"/>
<evidence type="ECO:0000256" key="3">
    <source>
        <dbReference type="ARBA" id="ARBA00022989"/>
    </source>
</evidence>
<protein>
    <submittedName>
        <fullName evidence="6">Uncharacterized protein</fullName>
    </submittedName>
</protein>
<gene>
    <name evidence="6" type="ORF">SAMN05192532_10478</name>
</gene>
<dbReference type="OrthoDB" id="2365314at2"/>
<feature type="transmembrane region" description="Helical" evidence="5">
    <location>
        <begin position="6"/>
        <end position="26"/>
    </location>
</feature>
<evidence type="ECO:0000256" key="4">
    <source>
        <dbReference type="ARBA" id="ARBA00023136"/>
    </source>
</evidence>
<dbReference type="AlphaFoldDB" id="A0A1I2DHV1"/>
<evidence type="ECO:0000256" key="5">
    <source>
        <dbReference type="SAM" id="Phobius"/>
    </source>
</evidence>
<evidence type="ECO:0000313" key="6">
    <source>
        <dbReference type="EMBL" id="SFE79931.1"/>
    </source>
</evidence>
<evidence type="ECO:0000256" key="2">
    <source>
        <dbReference type="ARBA" id="ARBA00022692"/>
    </source>
</evidence>
<evidence type="ECO:0000256" key="1">
    <source>
        <dbReference type="ARBA" id="ARBA00022475"/>
    </source>
</evidence>
<dbReference type="InterPro" id="IPR010899">
    <property type="entry name" value="UPF0344"/>
</dbReference>
<accession>A0A1I2DHV1</accession>
<sequence length="110" mass="12605">MESIFYQSHAGSWAFLILFFLISYFFSKQKITLMLQRLFAVIMIVTGIGMWILYGFPMFYLIKGILAILLIGIMEMLVGRKKRQQSHGGMWAGFIILALIVLLMGYNVIG</sequence>
<dbReference type="EMBL" id="FONT01000004">
    <property type="protein sequence ID" value="SFE79931.1"/>
    <property type="molecule type" value="Genomic_DNA"/>
</dbReference>
<feature type="transmembrane region" description="Helical" evidence="5">
    <location>
        <begin position="38"/>
        <end position="54"/>
    </location>
</feature>